<keyword evidence="12" id="KW-1185">Reference proteome</keyword>
<evidence type="ECO:0000259" key="10">
    <source>
        <dbReference type="Pfam" id="PF01467"/>
    </source>
</evidence>
<evidence type="ECO:0000256" key="4">
    <source>
        <dbReference type="ARBA" id="ARBA00022695"/>
    </source>
</evidence>
<proteinExistence type="inferred from homology"/>
<dbReference type="Proteomes" id="UP000217199">
    <property type="component" value="Unassembled WGS sequence"/>
</dbReference>
<evidence type="ECO:0000256" key="8">
    <source>
        <dbReference type="ARBA" id="ARBA00026101"/>
    </source>
</evidence>
<keyword evidence="7" id="KW-1208">Phospholipid metabolism</keyword>
<dbReference type="PANTHER" id="PTHR10739">
    <property type="entry name" value="CYTIDYLYLTRANSFERASE"/>
    <property type="match status" value="1"/>
</dbReference>
<evidence type="ECO:0000256" key="6">
    <source>
        <dbReference type="ARBA" id="ARBA00023209"/>
    </source>
</evidence>
<dbReference type="PANTHER" id="PTHR10739:SF13">
    <property type="entry name" value="CHOLINE-PHOSPHATE CYTIDYLYLTRANSFERASE"/>
    <property type="match status" value="1"/>
</dbReference>
<accession>A0A286U8F9</accession>
<reference evidence="11 12" key="1">
    <citation type="journal article" date="2017" name="Mol. Ecol.">
        <title>Comparative and population genomic landscape of Phellinus noxius: A hypervariable fungus causing root rot in trees.</title>
        <authorList>
            <person name="Chung C.L."/>
            <person name="Lee T.J."/>
            <person name="Akiba M."/>
            <person name="Lee H.H."/>
            <person name="Kuo T.H."/>
            <person name="Liu D."/>
            <person name="Ke H.M."/>
            <person name="Yokoi T."/>
            <person name="Roa M.B."/>
            <person name="Lu M.J."/>
            <person name="Chang Y.Y."/>
            <person name="Ann P.J."/>
            <person name="Tsai J.N."/>
            <person name="Chen C.Y."/>
            <person name="Tzean S.S."/>
            <person name="Ota Y."/>
            <person name="Hattori T."/>
            <person name="Sahashi N."/>
            <person name="Liou R.F."/>
            <person name="Kikuchi T."/>
            <person name="Tsai I.J."/>
        </authorList>
    </citation>
    <scope>NUCLEOTIDE SEQUENCE [LARGE SCALE GENOMIC DNA]</scope>
    <source>
        <strain evidence="11 12">FFPRI411160</strain>
    </source>
</reference>
<feature type="domain" description="Cytidyltransferase-like" evidence="10">
    <location>
        <begin position="219"/>
        <end position="346"/>
    </location>
</feature>
<evidence type="ECO:0000313" key="12">
    <source>
        <dbReference type="Proteomes" id="UP000217199"/>
    </source>
</evidence>
<comment type="caution">
    <text evidence="11">The sequence shown here is derived from an EMBL/GenBank/DDBJ whole genome shotgun (WGS) entry which is preliminary data.</text>
</comment>
<feature type="compositionally biased region" description="Low complexity" evidence="9">
    <location>
        <begin position="117"/>
        <end position="141"/>
    </location>
</feature>
<dbReference type="STRING" id="2282107.A0A286U8F9"/>
<evidence type="ECO:0000313" key="11">
    <source>
        <dbReference type="EMBL" id="PAV15809.1"/>
    </source>
</evidence>
<dbReference type="InParanoid" id="A0A286U8F9"/>
<evidence type="ECO:0000256" key="7">
    <source>
        <dbReference type="ARBA" id="ARBA00023264"/>
    </source>
</evidence>
<dbReference type="InterPro" id="IPR004821">
    <property type="entry name" value="Cyt_trans-like"/>
</dbReference>
<dbReference type="Gene3D" id="3.40.50.620">
    <property type="entry name" value="HUPs"/>
    <property type="match status" value="1"/>
</dbReference>
<dbReference type="InterPro" id="IPR014729">
    <property type="entry name" value="Rossmann-like_a/b/a_fold"/>
</dbReference>
<evidence type="ECO:0000256" key="5">
    <source>
        <dbReference type="ARBA" id="ARBA00023098"/>
    </source>
</evidence>
<feature type="compositionally biased region" description="Polar residues" evidence="9">
    <location>
        <begin position="61"/>
        <end position="72"/>
    </location>
</feature>
<evidence type="ECO:0000256" key="1">
    <source>
        <dbReference type="ARBA" id="ARBA00010101"/>
    </source>
</evidence>
<dbReference type="InterPro" id="IPR045049">
    <property type="entry name" value="Pcy1-like"/>
</dbReference>
<dbReference type="SUPFAM" id="SSF52374">
    <property type="entry name" value="Nucleotidylyl transferase"/>
    <property type="match status" value="1"/>
</dbReference>
<dbReference type="GO" id="GO:0004105">
    <property type="term" value="F:choline-phosphate cytidylyltransferase activity"/>
    <property type="evidence" value="ECO:0007669"/>
    <property type="project" value="UniProtKB-EC"/>
</dbReference>
<dbReference type="InterPro" id="IPR041723">
    <property type="entry name" value="CCT"/>
</dbReference>
<comment type="similarity">
    <text evidence="1">Belongs to the cytidylyltransferase family.</text>
</comment>
<keyword evidence="3" id="KW-0808">Transferase</keyword>
<keyword evidence="5" id="KW-0443">Lipid metabolism</keyword>
<dbReference type="GO" id="GO:0005635">
    <property type="term" value="C:nuclear envelope"/>
    <property type="evidence" value="ECO:0007669"/>
    <property type="project" value="TreeGrafter"/>
</dbReference>
<dbReference type="AlphaFoldDB" id="A0A286U8F9"/>
<dbReference type="OrthoDB" id="17102at2759"/>
<evidence type="ECO:0000256" key="2">
    <source>
        <dbReference type="ARBA" id="ARBA00022516"/>
    </source>
</evidence>
<name>A0A286U8F9_9AGAM</name>
<keyword evidence="4 11" id="KW-0548">Nucleotidyltransferase</keyword>
<sequence length="410" mass="44332">MLHSKRTLGGKHSPSIDSPAYDASEEDNDPLTDDGASTISVPVHRTPHIPSSPLAPGPGPRSTSVNANSAIRQTPRARYNHLSGVISDDGVDSPTYDGDIETSTSARTLHPHAHLNTSRLSLESGSSTSASTLTSPTSTTFPDPPTAVTAAAEVHVPLRAVDEPAPVPVSTAQFDPAKLTIEDIQAFVTNAVSGGPTESGVQRTYKINPPPVGRPVRIYADGVYDLFHFGHALQLRQAKHSFPSVYLLVGVCSDELVRQHKARTVMTHAERCEAVRHCRWVDEVVQDAPWVIDADFLDKWEIDYVAHDEDPYAASGHDDVYSFVKAQGKFLPTRRTPGVSTSELLERIVSGYRKREFDAKLEKIGHAELKAEGSDFDDSPNASRPPSRGVRGLRSPTALSRPSPPSPISP</sequence>
<dbReference type="CDD" id="cd02174">
    <property type="entry name" value="CCT"/>
    <property type="match status" value="1"/>
</dbReference>
<evidence type="ECO:0000256" key="9">
    <source>
        <dbReference type="SAM" id="MobiDB-lite"/>
    </source>
</evidence>
<evidence type="ECO:0000256" key="3">
    <source>
        <dbReference type="ARBA" id="ARBA00022679"/>
    </source>
</evidence>
<dbReference type="Pfam" id="PF01467">
    <property type="entry name" value="CTP_transf_like"/>
    <property type="match status" value="1"/>
</dbReference>
<keyword evidence="6" id="KW-0594">Phospholipid biosynthesis</keyword>
<dbReference type="EMBL" id="NBII01000009">
    <property type="protein sequence ID" value="PAV15809.1"/>
    <property type="molecule type" value="Genomic_DNA"/>
</dbReference>
<organism evidence="11 12">
    <name type="scientific">Pyrrhoderma noxium</name>
    <dbReference type="NCBI Taxonomy" id="2282107"/>
    <lineage>
        <taxon>Eukaryota</taxon>
        <taxon>Fungi</taxon>
        <taxon>Dikarya</taxon>
        <taxon>Basidiomycota</taxon>
        <taxon>Agaricomycotina</taxon>
        <taxon>Agaricomycetes</taxon>
        <taxon>Hymenochaetales</taxon>
        <taxon>Hymenochaetaceae</taxon>
        <taxon>Pyrrhoderma</taxon>
    </lineage>
</organism>
<protein>
    <recommendedName>
        <fullName evidence="8">choline-phosphate cytidylyltransferase</fullName>
        <ecNumber evidence="8">2.7.7.15</ecNumber>
    </recommendedName>
</protein>
<dbReference type="GO" id="GO:0031210">
    <property type="term" value="F:phosphatidylcholine binding"/>
    <property type="evidence" value="ECO:0007669"/>
    <property type="project" value="TreeGrafter"/>
</dbReference>
<keyword evidence="2" id="KW-0444">Lipid biosynthesis</keyword>
<dbReference type="NCBIfam" id="TIGR00125">
    <property type="entry name" value="cyt_tran_rel"/>
    <property type="match status" value="1"/>
</dbReference>
<feature type="compositionally biased region" description="Acidic residues" evidence="9">
    <location>
        <begin position="23"/>
        <end position="32"/>
    </location>
</feature>
<dbReference type="EC" id="2.7.7.15" evidence="8"/>
<feature type="region of interest" description="Disordered" evidence="9">
    <location>
        <begin position="370"/>
        <end position="410"/>
    </location>
</feature>
<gene>
    <name evidence="11" type="ORF">PNOK_0866700</name>
</gene>
<feature type="region of interest" description="Disordered" evidence="9">
    <location>
        <begin position="1"/>
        <end position="144"/>
    </location>
</feature>